<dbReference type="InterPro" id="IPR013783">
    <property type="entry name" value="Ig-like_fold"/>
</dbReference>
<name>A0ABP0PPL8_9DINO</name>
<dbReference type="Pfam" id="PF13472">
    <property type="entry name" value="Lipase_GDSL_2"/>
    <property type="match status" value="1"/>
</dbReference>
<dbReference type="PANTHER" id="PTHR30383">
    <property type="entry name" value="THIOESTERASE 1/PROTEASE 1/LYSOPHOSPHOLIPASE L1"/>
    <property type="match status" value="1"/>
</dbReference>
<dbReference type="InterPro" id="IPR013830">
    <property type="entry name" value="SGNH_hydro"/>
</dbReference>
<dbReference type="PROSITE" id="PS51166">
    <property type="entry name" value="CBM20"/>
    <property type="match status" value="1"/>
</dbReference>
<dbReference type="Proteomes" id="UP001642464">
    <property type="component" value="Unassembled WGS sequence"/>
</dbReference>
<proteinExistence type="predicted"/>
<organism evidence="2 3">
    <name type="scientific">Durusdinium trenchii</name>
    <dbReference type="NCBI Taxonomy" id="1381693"/>
    <lineage>
        <taxon>Eukaryota</taxon>
        <taxon>Sar</taxon>
        <taxon>Alveolata</taxon>
        <taxon>Dinophyceae</taxon>
        <taxon>Suessiales</taxon>
        <taxon>Symbiodiniaceae</taxon>
        <taxon>Durusdinium</taxon>
    </lineage>
</organism>
<dbReference type="InterPro" id="IPR013784">
    <property type="entry name" value="Carb-bd-like_fold"/>
</dbReference>
<evidence type="ECO:0000259" key="1">
    <source>
        <dbReference type="PROSITE" id="PS51166"/>
    </source>
</evidence>
<sequence length="415" mass="46146">EVCIVGCSSCLGSWNVSQAIVLKPLHYPLWKSDEIDVSDVGPPEEACSSSKRLEYKYVIRGPHGVKWEHGKNRWAPIEIGTRLTVHDGCFGHIQPYPFSFQEDELDVPDHSKEAPEGLRPPRGWCIAIVGSSVAEGYNTWRKRGWAWLLGEALHQTYGHRVVNVSQSGANTALTKERLKDAVAHLKPDIIIIALSLGNEGLAHCLPGERRAAQHRFEQGLLDLISMALSMDAMPVLGGVYPNNDYNAETYAMLKETARTMATWDVPIFEWLPVLEDGHGRWKESLYFDHAHPNTEGKTSLNLFGEGAASRSLMLESGRRATLHLTRLCKPHNKRSPQRREQQLALQFSRMAAASQSFSAGAPSAYATRLRTNTWSLLSGRSFLKLLWPRACAQEFMSPEMNAAKTIGSCSSITKG</sequence>
<dbReference type="InterPro" id="IPR051532">
    <property type="entry name" value="Ester_Hydrolysis_Enzymes"/>
</dbReference>
<evidence type="ECO:0000313" key="3">
    <source>
        <dbReference type="Proteomes" id="UP001642464"/>
    </source>
</evidence>
<dbReference type="EMBL" id="CAXAMM010037980">
    <property type="protein sequence ID" value="CAK9077985.1"/>
    <property type="molecule type" value="Genomic_DNA"/>
</dbReference>
<accession>A0ABP0PPL8</accession>
<keyword evidence="3" id="KW-1185">Reference proteome</keyword>
<dbReference type="PANTHER" id="PTHR30383:SF5">
    <property type="entry name" value="SGNH HYDROLASE-TYPE ESTERASE DOMAIN-CONTAINING PROTEIN"/>
    <property type="match status" value="1"/>
</dbReference>
<feature type="non-terminal residue" evidence="2">
    <location>
        <position position="1"/>
    </location>
</feature>
<dbReference type="InterPro" id="IPR036514">
    <property type="entry name" value="SGNH_hydro_sf"/>
</dbReference>
<protein>
    <submittedName>
        <fullName evidence="2">Lipase</fullName>
    </submittedName>
</protein>
<dbReference type="CDD" id="cd00229">
    <property type="entry name" value="SGNH_hydrolase"/>
    <property type="match status" value="1"/>
</dbReference>
<comment type="caution">
    <text evidence="2">The sequence shown here is derived from an EMBL/GenBank/DDBJ whole genome shotgun (WGS) entry which is preliminary data.</text>
</comment>
<feature type="domain" description="CBM20" evidence="1">
    <location>
        <begin position="1"/>
        <end position="92"/>
    </location>
</feature>
<evidence type="ECO:0000313" key="2">
    <source>
        <dbReference type="EMBL" id="CAK9077985.1"/>
    </source>
</evidence>
<gene>
    <name evidence="2" type="ORF">SCF082_LOCUS37355</name>
</gene>
<reference evidence="2 3" key="1">
    <citation type="submission" date="2024-02" db="EMBL/GenBank/DDBJ databases">
        <authorList>
            <person name="Chen Y."/>
            <person name="Shah S."/>
            <person name="Dougan E. K."/>
            <person name="Thang M."/>
            <person name="Chan C."/>
        </authorList>
    </citation>
    <scope>NUCLEOTIDE SEQUENCE [LARGE SCALE GENOMIC DNA]</scope>
</reference>
<dbReference type="Gene3D" id="2.60.40.10">
    <property type="entry name" value="Immunoglobulins"/>
    <property type="match status" value="1"/>
</dbReference>
<dbReference type="SUPFAM" id="SSF49452">
    <property type="entry name" value="Starch-binding domain-like"/>
    <property type="match status" value="1"/>
</dbReference>
<dbReference type="InterPro" id="IPR002044">
    <property type="entry name" value="CBM20"/>
</dbReference>
<dbReference type="SUPFAM" id="SSF52266">
    <property type="entry name" value="SGNH hydrolase"/>
    <property type="match status" value="1"/>
</dbReference>
<dbReference type="Pfam" id="PF00686">
    <property type="entry name" value="CBM_20"/>
    <property type="match status" value="1"/>
</dbReference>
<dbReference type="Gene3D" id="3.40.50.1110">
    <property type="entry name" value="SGNH hydrolase"/>
    <property type="match status" value="1"/>
</dbReference>